<organism evidence="1 2">
    <name type="scientific">Pseudoramibacter porci</name>
    <dbReference type="NCBI Taxonomy" id="2606631"/>
    <lineage>
        <taxon>Bacteria</taxon>
        <taxon>Bacillati</taxon>
        <taxon>Bacillota</taxon>
        <taxon>Clostridia</taxon>
        <taxon>Eubacteriales</taxon>
        <taxon>Eubacteriaceae</taxon>
        <taxon>Pseudoramibacter</taxon>
    </lineage>
</organism>
<dbReference type="EMBL" id="VUMO01000001">
    <property type="protein sequence ID" value="MSS18847.1"/>
    <property type="molecule type" value="Genomic_DNA"/>
</dbReference>
<dbReference type="AlphaFoldDB" id="A0A7X2T8Z8"/>
<gene>
    <name evidence="1" type="ORF">FYJ52_00215</name>
</gene>
<sequence length="78" mass="9315">MTELMRVNRDLKDLRKYENDLNNHLDTIHAIVMSNNDLNFKIRVLHDIIGLNLREVAEELDMSYDYIRHVSAEMNEKN</sequence>
<name>A0A7X2T8Z8_9FIRM</name>
<evidence type="ECO:0000313" key="2">
    <source>
        <dbReference type="Proteomes" id="UP000461754"/>
    </source>
</evidence>
<keyword evidence="2" id="KW-1185">Reference proteome</keyword>
<reference evidence="1 2" key="1">
    <citation type="submission" date="2019-08" db="EMBL/GenBank/DDBJ databases">
        <title>In-depth cultivation of the pig gut microbiome towards novel bacterial diversity and tailored functional studies.</title>
        <authorList>
            <person name="Wylensek D."/>
            <person name="Hitch T.C.A."/>
            <person name="Clavel T."/>
        </authorList>
    </citation>
    <scope>NUCLEOTIDE SEQUENCE [LARGE SCALE GENOMIC DNA]</scope>
    <source>
        <strain evidence="1 2">RF-744-FAT-4</strain>
    </source>
</reference>
<protein>
    <recommendedName>
        <fullName evidence="3">RNA polymerase sigma-70 region 4 domain-containing protein</fullName>
    </recommendedName>
</protein>
<comment type="caution">
    <text evidence="1">The sequence shown here is derived from an EMBL/GenBank/DDBJ whole genome shotgun (WGS) entry which is preliminary data.</text>
</comment>
<evidence type="ECO:0008006" key="3">
    <source>
        <dbReference type="Google" id="ProtNLM"/>
    </source>
</evidence>
<evidence type="ECO:0000313" key="1">
    <source>
        <dbReference type="EMBL" id="MSS18847.1"/>
    </source>
</evidence>
<accession>A0A7X2T8Z8</accession>
<dbReference type="Proteomes" id="UP000461754">
    <property type="component" value="Unassembled WGS sequence"/>
</dbReference>
<dbReference type="RefSeq" id="WP_154575256.1">
    <property type="nucleotide sequence ID" value="NZ_VUMO01000001.1"/>
</dbReference>
<proteinExistence type="predicted"/>